<feature type="transmembrane region" description="Helical" evidence="2">
    <location>
        <begin position="48"/>
        <end position="74"/>
    </location>
</feature>
<evidence type="ECO:0000256" key="1">
    <source>
        <dbReference type="SAM" id="MobiDB-lite"/>
    </source>
</evidence>
<keyword evidence="2" id="KW-0472">Membrane</keyword>
<sequence>MTDEFEQQAAQPTIKKTRRGFRRKQETPQPEPTNDQPVRWVQLRLIPIWLRIILVAVLFVAAAGIGLTIGYSVIGDGDSADTLKWSTWQHLLDIMSGKQ</sequence>
<keyword evidence="2" id="KW-0812">Transmembrane</keyword>
<dbReference type="Pfam" id="PF11772">
    <property type="entry name" value="EpuA"/>
    <property type="match status" value="1"/>
</dbReference>
<evidence type="ECO:0000313" key="3">
    <source>
        <dbReference type="EMBL" id="MCH7320583.1"/>
    </source>
</evidence>
<keyword evidence="3" id="KW-0804">Transcription</keyword>
<comment type="caution">
    <text evidence="3">The sequence shown here is derived from an EMBL/GenBank/DDBJ whole genome shotgun (WGS) entry which is preliminary data.</text>
</comment>
<feature type="region of interest" description="Disordered" evidence="1">
    <location>
        <begin position="1"/>
        <end position="36"/>
    </location>
</feature>
<dbReference type="EMBL" id="JAKZFC010000001">
    <property type="protein sequence ID" value="MCH7320583.1"/>
    <property type="molecule type" value="Genomic_DNA"/>
</dbReference>
<protein>
    <submittedName>
        <fullName evidence="3">DNA-directed RNA polymerase subunit beta</fullName>
    </submittedName>
</protein>
<dbReference type="Proteomes" id="UP001316087">
    <property type="component" value="Unassembled WGS sequence"/>
</dbReference>
<keyword evidence="3" id="KW-0240">DNA-directed RNA polymerase</keyword>
<proteinExistence type="predicted"/>
<evidence type="ECO:0000256" key="2">
    <source>
        <dbReference type="SAM" id="Phobius"/>
    </source>
</evidence>
<accession>A0ABS9U8B4</accession>
<keyword evidence="4" id="KW-1185">Reference proteome</keyword>
<organism evidence="3 4">
    <name type="scientific">Solibacillus palustris</name>
    <dbReference type="NCBI Taxonomy" id="2908203"/>
    <lineage>
        <taxon>Bacteria</taxon>
        <taxon>Bacillati</taxon>
        <taxon>Bacillota</taxon>
        <taxon>Bacilli</taxon>
        <taxon>Bacillales</taxon>
        <taxon>Caryophanaceae</taxon>
        <taxon>Solibacillus</taxon>
    </lineage>
</organism>
<evidence type="ECO:0000313" key="4">
    <source>
        <dbReference type="Proteomes" id="UP001316087"/>
    </source>
</evidence>
<keyword evidence="2" id="KW-1133">Transmembrane helix</keyword>
<reference evidence="3 4" key="1">
    <citation type="submission" date="2022-03" db="EMBL/GenBank/DDBJ databases">
        <authorList>
            <person name="Jo J.-H."/>
            <person name="Im W.-T."/>
        </authorList>
    </citation>
    <scope>NUCLEOTIDE SEQUENCE [LARGE SCALE GENOMIC DNA]</scope>
    <source>
        <strain evidence="3 4">MA9</strain>
    </source>
</reference>
<gene>
    <name evidence="3" type="ORF">LZ480_01680</name>
</gene>
<dbReference type="RefSeq" id="WP_241367597.1">
    <property type="nucleotide sequence ID" value="NZ_JAKZFC010000001.1"/>
</dbReference>
<dbReference type="GO" id="GO:0000428">
    <property type="term" value="C:DNA-directed RNA polymerase complex"/>
    <property type="evidence" value="ECO:0007669"/>
    <property type="project" value="UniProtKB-KW"/>
</dbReference>
<name>A0ABS9U8B4_9BACL</name>
<dbReference type="InterPro" id="IPR024596">
    <property type="entry name" value="RNApol_su_b/EpuA"/>
</dbReference>